<dbReference type="InterPro" id="IPR011990">
    <property type="entry name" value="TPR-like_helical_dom_sf"/>
</dbReference>
<evidence type="ECO:0000313" key="5">
    <source>
        <dbReference type="Proteomes" id="UP000007434"/>
    </source>
</evidence>
<keyword evidence="1" id="KW-0802">TPR repeat</keyword>
<dbReference type="Proteomes" id="UP000007434">
    <property type="component" value="Chromosome"/>
</dbReference>
<accession>E4RL99</accession>
<dbReference type="GO" id="GO:0006493">
    <property type="term" value="P:protein O-linked glycosylation"/>
    <property type="evidence" value="ECO:0007669"/>
    <property type="project" value="InterPro"/>
</dbReference>
<dbReference type="KEGG" id="has:Halsa_2376"/>
<feature type="domain" description="Tetratricopeptide repeat protein 21A/21B C-terminal ARM" evidence="3">
    <location>
        <begin position="13"/>
        <end position="144"/>
    </location>
</feature>
<reference evidence="4 5" key="1">
    <citation type="submission" date="2010-11" db="EMBL/GenBank/DDBJ databases">
        <title>Complete sequence of Halanaerobium sp. sapolanicus.</title>
        <authorList>
            <consortium name="US DOE Joint Genome Institute"/>
            <person name="Lucas S."/>
            <person name="Copeland A."/>
            <person name="Lapidus A."/>
            <person name="Cheng J.-F."/>
            <person name="Bruce D."/>
            <person name="Goodwin L."/>
            <person name="Pitluck S."/>
            <person name="Davenport K."/>
            <person name="Detter J.C."/>
            <person name="Han C."/>
            <person name="Tapia R."/>
            <person name="Land M."/>
            <person name="Hauser L."/>
            <person name="Jeffries C."/>
            <person name="Kyrpides N."/>
            <person name="Ivanova N."/>
            <person name="Mikhailova N."/>
            <person name="Begemann M.B."/>
            <person name="Mormile M.R."/>
            <person name="Wall J.D."/>
            <person name="Elias D.A."/>
            <person name="Woyke T."/>
        </authorList>
    </citation>
    <scope>NUCLEOTIDE SEQUENCE [LARGE SCALE GENOMIC DNA]</scope>
    <source>
        <strain evidence="5">sapolanicus</strain>
    </source>
</reference>
<feature type="repeat" description="TPR" evidence="1">
    <location>
        <begin position="116"/>
        <end position="149"/>
    </location>
</feature>
<evidence type="ECO:0000256" key="2">
    <source>
        <dbReference type="SAM" id="Phobius"/>
    </source>
</evidence>
<evidence type="ECO:0000313" key="4">
    <source>
        <dbReference type="EMBL" id="ADQ15780.1"/>
    </source>
</evidence>
<dbReference type="RefSeq" id="WP_013406839.1">
    <property type="nucleotide sequence ID" value="NC_014654.1"/>
</dbReference>
<evidence type="ECO:0000256" key="1">
    <source>
        <dbReference type="PROSITE-ProRule" id="PRU00339"/>
    </source>
</evidence>
<proteinExistence type="predicted"/>
<dbReference type="OrthoDB" id="2111620at2"/>
<dbReference type="eggNOG" id="COG0457">
    <property type="taxonomic scope" value="Bacteria"/>
</dbReference>
<dbReference type="PROSITE" id="PS50005">
    <property type="entry name" value="TPR"/>
    <property type="match status" value="2"/>
</dbReference>
<dbReference type="HOGENOM" id="CLU_1480082_0_0_9"/>
<keyword evidence="2" id="KW-1133">Transmembrane helix</keyword>
<gene>
    <name evidence="4" type="ordered locus">Halsa_2376</name>
</gene>
<keyword evidence="2" id="KW-0472">Membrane</keyword>
<name>E4RL99_HALHG</name>
<keyword evidence="2" id="KW-0812">Transmembrane</keyword>
<reference evidence="4 5" key="2">
    <citation type="journal article" date="2011" name="J. Bacteriol.">
        <title>Complete Genome Sequence of the Haloalkaliphilic, Hydrogen Producing Halanaerobium hydrogenoformans.</title>
        <authorList>
            <person name="Brown S.D."/>
            <person name="Begemann M.B."/>
            <person name="Mormile M.R."/>
            <person name="Wall J.D."/>
            <person name="Han C.S."/>
            <person name="Goodwin L.A."/>
            <person name="Pitluck S."/>
            <person name="Land M.L."/>
            <person name="Hauser L.J."/>
            <person name="Elias D.A."/>
        </authorList>
    </citation>
    <scope>NUCLEOTIDE SEQUENCE [LARGE SCALE GENOMIC DNA]</scope>
    <source>
        <strain evidence="5">sapolanicus</strain>
    </source>
</reference>
<feature type="repeat" description="TPR" evidence="1">
    <location>
        <begin position="82"/>
        <end position="115"/>
    </location>
</feature>
<dbReference type="AlphaFoldDB" id="E4RL99"/>
<dbReference type="PROSITE" id="PS50293">
    <property type="entry name" value="TPR_REGION"/>
    <property type="match status" value="1"/>
</dbReference>
<dbReference type="SUPFAM" id="SSF48452">
    <property type="entry name" value="TPR-like"/>
    <property type="match status" value="1"/>
</dbReference>
<dbReference type="PANTHER" id="PTHR44366:SF1">
    <property type="entry name" value="UDP-N-ACETYLGLUCOSAMINE--PEPTIDE N-ACETYLGLUCOSAMINYLTRANSFERASE 110 KDA SUBUNIT"/>
    <property type="match status" value="1"/>
</dbReference>
<dbReference type="InterPro" id="IPR056834">
    <property type="entry name" value="ARM_TT21_C"/>
</dbReference>
<dbReference type="Pfam" id="PF25063">
    <property type="entry name" value="ARM_TT21_C"/>
    <property type="match status" value="1"/>
</dbReference>
<dbReference type="SMART" id="SM00671">
    <property type="entry name" value="SEL1"/>
    <property type="match status" value="2"/>
</dbReference>
<dbReference type="STRING" id="656519.Halsa_2376"/>
<dbReference type="Gene3D" id="1.25.40.10">
    <property type="entry name" value="Tetratricopeptide repeat domain"/>
    <property type="match status" value="1"/>
</dbReference>
<protein>
    <submittedName>
        <fullName evidence="4">Tetratricopeptide TPR_1 repeat-containing protein</fullName>
    </submittedName>
</protein>
<dbReference type="InterPro" id="IPR006597">
    <property type="entry name" value="Sel1-like"/>
</dbReference>
<feature type="transmembrane region" description="Helical" evidence="2">
    <location>
        <begin position="163"/>
        <end position="181"/>
    </location>
</feature>
<dbReference type="InterPro" id="IPR019734">
    <property type="entry name" value="TPR_rpt"/>
</dbReference>
<sequence length="182" mass="21197">MRESDYIKKLTEKELQQYQIIVDLIEKNNYKKAINKLEIFLDEKPDFVPALNKRAILHIYAKEYEKAENRLKEIIEIDRDFPPALTNLGSLAKKEGQKSRAKELYKKALDINPDYGPAYNNLGVIYREEGDYSQSVKYLKKARKKGSFNYKYDPDKAFYKDPGCIFILFLALAVALGIIFLI</sequence>
<dbReference type="EMBL" id="CP002304">
    <property type="protein sequence ID" value="ADQ15780.1"/>
    <property type="molecule type" value="Genomic_DNA"/>
</dbReference>
<evidence type="ECO:0000259" key="3">
    <source>
        <dbReference type="Pfam" id="PF25063"/>
    </source>
</evidence>
<dbReference type="PANTHER" id="PTHR44366">
    <property type="entry name" value="UDP-N-ACETYLGLUCOSAMINE--PEPTIDE N-ACETYLGLUCOSAMINYLTRANSFERASE 110 KDA SUBUNIT"/>
    <property type="match status" value="1"/>
</dbReference>
<organism evidence="4 5">
    <name type="scientific">Halanaerobium hydrogeniformans</name>
    <name type="common">Halanaerobium sp. (strain sapolanicus)</name>
    <dbReference type="NCBI Taxonomy" id="656519"/>
    <lineage>
        <taxon>Bacteria</taxon>
        <taxon>Bacillati</taxon>
        <taxon>Bacillota</taxon>
        <taxon>Clostridia</taxon>
        <taxon>Halanaerobiales</taxon>
        <taxon>Halanaerobiaceae</taxon>
        <taxon>Halanaerobium</taxon>
    </lineage>
</organism>
<dbReference type="SMART" id="SM00028">
    <property type="entry name" value="TPR"/>
    <property type="match status" value="3"/>
</dbReference>
<keyword evidence="5" id="KW-1185">Reference proteome</keyword>
<dbReference type="GO" id="GO:0097363">
    <property type="term" value="F:protein O-acetylglucosaminyltransferase activity"/>
    <property type="evidence" value="ECO:0007669"/>
    <property type="project" value="TreeGrafter"/>
</dbReference>
<dbReference type="InterPro" id="IPR037919">
    <property type="entry name" value="OGT"/>
</dbReference>